<dbReference type="EMBL" id="JAPTSV010000001">
    <property type="protein sequence ID" value="KAJ1531333.1"/>
    <property type="molecule type" value="Genomic_DNA"/>
</dbReference>
<keyword evidence="3" id="KW-1185">Reference proteome</keyword>
<reference evidence="2" key="1">
    <citation type="submission" date="2022-12" db="EMBL/GenBank/DDBJ databases">
        <title>Chromosome-level genome assembly of the bean flower thrips Megalurothrips usitatus.</title>
        <authorList>
            <person name="Ma L."/>
            <person name="Liu Q."/>
            <person name="Li H."/>
            <person name="Cai W."/>
        </authorList>
    </citation>
    <scope>NUCLEOTIDE SEQUENCE</scope>
    <source>
        <strain evidence="2">Cailab_2022a</strain>
    </source>
</reference>
<protein>
    <recommendedName>
        <fullName evidence="1">MULE transposase domain-containing protein</fullName>
    </recommendedName>
</protein>
<evidence type="ECO:0000313" key="2">
    <source>
        <dbReference type="EMBL" id="KAJ1531333.1"/>
    </source>
</evidence>
<feature type="domain" description="MULE transposase" evidence="1">
    <location>
        <begin position="105"/>
        <end position="174"/>
    </location>
</feature>
<proteinExistence type="predicted"/>
<comment type="caution">
    <text evidence="2">The sequence shown here is derived from an EMBL/GenBank/DDBJ whole genome shotgun (WGS) entry which is preliminary data.</text>
</comment>
<dbReference type="InterPro" id="IPR018289">
    <property type="entry name" value="MULE_transposase_dom"/>
</dbReference>
<accession>A0AAV7Y090</accession>
<organism evidence="2 3">
    <name type="scientific">Megalurothrips usitatus</name>
    <name type="common">bean blossom thrips</name>
    <dbReference type="NCBI Taxonomy" id="439358"/>
    <lineage>
        <taxon>Eukaryota</taxon>
        <taxon>Metazoa</taxon>
        <taxon>Ecdysozoa</taxon>
        <taxon>Arthropoda</taxon>
        <taxon>Hexapoda</taxon>
        <taxon>Insecta</taxon>
        <taxon>Pterygota</taxon>
        <taxon>Neoptera</taxon>
        <taxon>Paraneoptera</taxon>
        <taxon>Thysanoptera</taxon>
        <taxon>Terebrantia</taxon>
        <taxon>Thripoidea</taxon>
        <taxon>Thripidae</taxon>
        <taxon>Megalurothrips</taxon>
    </lineage>
</organism>
<gene>
    <name evidence="2" type="ORF">ONE63_000017</name>
</gene>
<evidence type="ECO:0000259" key="1">
    <source>
        <dbReference type="Pfam" id="PF10551"/>
    </source>
</evidence>
<dbReference type="AlphaFoldDB" id="A0AAV7Y090"/>
<name>A0AAV7Y090_9NEOP</name>
<dbReference type="Pfam" id="PF10551">
    <property type="entry name" value="MULE"/>
    <property type="match status" value="1"/>
</dbReference>
<evidence type="ECO:0000313" key="3">
    <source>
        <dbReference type="Proteomes" id="UP001075354"/>
    </source>
</evidence>
<dbReference type="Proteomes" id="UP001075354">
    <property type="component" value="Chromosome 1"/>
</dbReference>
<sequence>MENVAVRLRSSIRRSHLSRYPKLSKDLTRLARVLRQREHRRITITKDGMDNIFYGTVGSLPRRTRCVIFMSKRMKNILRTAKRIFAGGTFKVRPAKPKSSQVFSICVLWRGHIIPICVLLMASRRTPAYVRLFEALWDCGLNPSKIHTDFESPMYKAFQTVFPEAQVLGCVTHNVRRLRDKVKILRLTCYVRDSEWAARIVRCCGAIALLPPGMMRRGLLVLFRQAKAQGVWRSLKEFLLYVKNTSLKDVLSVFLAKHRTNNVSESWNRSLVTRSVKILSHGIFGYSWRATRYPFANF</sequence>